<evidence type="ECO:0000259" key="1">
    <source>
        <dbReference type="Pfam" id="PF01208"/>
    </source>
</evidence>
<dbReference type="Proteomes" id="UP000249377">
    <property type="component" value="Unassembled WGS sequence"/>
</dbReference>
<sequence>MENLERFQKILNFDKDADRVPMVEWAGWWDKTLNEWWQQGLPKDIELGNGLNDYFGQDRLMQFWVAPRDATCPQAPYHGAPIINDEAEYEAIKKHLFTDEILNENYARIKAFSEANKNNGFVYWFSLEGFFWFPRTLFGIENHLYAFYDYPELMHQMNQDLCVFNKKVLEMIYSLISPTFMTMAEDMSYNHGPMLSRELYDEFILPYYKEIVPLVKAQGTKVFIDTDGNVEPLIPWFLDAGIQGVLPLERMAGVDVNRIRENYPDFLMIGGFDKTIMHKGEAALRAEFERLLPAIRSGGYIPAVDHQTPPDVSLENYHTYMRLFQEYGALK</sequence>
<dbReference type="RefSeq" id="WP_112332828.1">
    <property type="nucleotide sequence ID" value="NZ_JBKYJQ010000008.1"/>
</dbReference>
<dbReference type="GO" id="GO:0006779">
    <property type="term" value="P:porphyrin-containing compound biosynthetic process"/>
    <property type="evidence" value="ECO:0007669"/>
    <property type="project" value="InterPro"/>
</dbReference>
<feature type="domain" description="Uroporphyrinogen decarboxylase (URO-D)" evidence="1">
    <location>
        <begin position="139"/>
        <end position="327"/>
    </location>
</feature>
<dbReference type="EMBL" id="QLYR01000005">
    <property type="protein sequence ID" value="RAQ28445.1"/>
    <property type="molecule type" value="Genomic_DNA"/>
</dbReference>
<comment type="caution">
    <text evidence="2">The sequence shown here is derived from an EMBL/GenBank/DDBJ whole genome shotgun (WGS) entry which is preliminary data.</text>
</comment>
<evidence type="ECO:0000313" key="3">
    <source>
        <dbReference type="Proteomes" id="UP000249377"/>
    </source>
</evidence>
<dbReference type="InterPro" id="IPR000257">
    <property type="entry name" value="Uroporphyrinogen_deCOase"/>
</dbReference>
<evidence type="ECO:0000313" key="2">
    <source>
        <dbReference type="EMBL" id="RAQ28445.1"/>
    </source>
</evidence>
<name>A0A328UD86_9FIRM</name>
<proteinExistence type="predicted"/>
<dbReference type="GO" id="GO:0004853">
    <property type="term" value="F:uroporphyrinogen decarboxylase activity"/>
    <property type="evidence" value="ECO:0007669"/>
    <property type="project" value="InterPro"/>
</dbReference>
<dbReference type="InterPro" id="IPR038071">
    <property type="entry name" value="UROD/MetE-like_sf"/>
</dbReference>
<dbReference type="AlphaFoldDB" id="A0A328UD86"/>
<protein>
    <recommendedName>
        <fullName evidence="1">Uroporphyrinogen decarboxylase (URO-D) domain-containing protein</fullName>
    </recommendedName>
</protein>
<keyword evidence="3" id="KW-1185">Reference proteome</keyword>
<dbReference type="Gene3D" id="3.20.20.210">
    <property type="match status" value="1"/>
</dbReference>
<dbReference type="SUPFAM" id="SSF51726">
    <property type="entry name" value="UROD/MetE-like"/>
    <property type="match status" value="1"/>
</dbReference>
<organism evidence="2 3">
    <name type="scientific">Hydrogeniiclostridium mannosilyticum</name>
    <dbReference type="NCBI Taxonomy" id="2764322"/>
    <lineage>
        <taxon>Bacteria</taxon>
        <taxon>Bacillati</taxon>
        <taxon>Bacillota</taxon>
        <taxon>Clostridia</taxon>
        <taxon>Eubacteriales</taxon>
        <taxon>Acutalibacteraceae</taxon>
        <taxon>Hydrogeniiclostridium</taxon>
    </lineage>
</organism>
<dbReference type="Pfam" id="PF01208">
    <property type="entry name" value="URO-D"/>
    <property type="match status" value="1"/>
</dbReference>
<gene>
    <name evidence="2" type="ORF">DPQ25_08950</name>
</gene>
<accession>A0A328UD86</accession>
<reference evidence="2 3" key="1">
    <citation type="submission" date="2018-06" db="EMBL/GenBank/DDBJ databases">
        <title>Noncontiguous genome sequence of Ruminococcaceae bacterium ASD2818.</title>
        <authorList>
            <person name="Chaplin A.V."/>
            <person name="Sokolova S.R."/>
            <person name="Kochetkova T.O."/>
            <person name="Goltsov A.Y."/>
            <person name="Trofimov D.Y."/>
            <person name="Efimov B.A."/>
        </authorList>
    </citation>
    <scope>NUCLEOTIDE SEQUENCE [LARGE SCALE GENOMIC DNA]</scope>
    <source>
        <strain evidence="2 3">ASD2818</strain>
    </source>
</reference>